<dbReference type="Pfam" id="PF08666">
    <property type="entry name" value="SAF"/>
    <property type="match status" value="1"/>
</dbReference>
<dbReference type="SUPFAM" id="SSF51569">
    <property type="entry name" value="Aldolase"/>
    <property type="match status" value="1"/>
</dbReference>
<gene>
    <name evidence="2" type="ORF">G3256_17745</name>
</gene>
<evidence type="ECO:0000313" key="2">
    <source>
        <dbReference type="EMBL" id="QJF52883.1"/>
    </source>
</evidence>
<dbReference type="Gene3D" id="3.90.1210.10">
    <property type="entry name" value="Antifreeze-like/N-acetylneuraminic acid synthase C-terminal domain"/>
    <property type="match status" value="1"/>
</dbReference>
<sequence>MNFDTISYDFATTDRAVSIIEIGVNHNGDIDLAKQMVREIAQRGGDIVKFQAFISEEEISVHAEKANYQKDTTGSEVGQLEMAKALELSHGQLTAMRDFCREMQVPFLCTAFESKSLAFLLNDLGVQAVKIASSEVTHHPFLAEIARSGVGMILSTGASTLEEVAAAVRVIEQAKPDPELAILHCVSEYPAPLEEVNLRAMDTMARAFGYPVGYSDHTRGITAPITAAALGACAIEKHFTLDRTMEGPDHRASIEPDELSAMTAAMKGARAALGDGIKVPVPSELPQLPLIRKSIVARHPLRAGHVITEADLAFKRPLNGIQPFDLDKVLGRALKNDKDEDAPLQWSDL</sequence>
<protein>
    <submittedName>
        <fullName evidence="2">N-acetylneuraminate synthase</fullName>
    </submittedName>
</protein>
<evidence type="ECO:0000313" key="3">
    <source>
        <dbReference type="Proteomes" id="UP000503308"/>
    </source>
</evidence>
<dbReference type="InterPro" id="IPR057736">
    <property type="entry name" value="SAF_PseI/NeuA/NeuB"/>
</dbReference>
<feature type="domain" description="AFP-like" evidence="1">
    <location>
        <begin position="294"/>
        <end position="349"/>
    </location>
</feature>
<dbReference type="InterPro" id="IPR036732">
    <property type="entry name" value="AFP_Neu5c_C_sf"/>
</dbReference>
<dbReference type="KEGG" id="rpon:G3256_17745"/>
<dbReference type="EMBL" id="CP048788">
    <property type="protein sequence ID" value="QJF52883.1"/>
    <property type="molecule type" value="Genomic_DNA"/>
</dbReference>
<dbReference type="PANTHER" id="PTHR42966:SF1">
    <property type="entry name" value="SIALIC ACID SYNTHASE"/>
    <property type="match status" value="1"/>
</dbReference>
<dbReference type="InterPro" id="IPR013974">
    <property type="entry name" value="SAF"/>
</dbReference>
<dbReference type="Proteomes" id="UP000503308">
    <property type="component" value="Chromosome"/>
</dbReference>
<dbReference type="SMART" id="SM00858">
    <property type="entry name" value="SAF"/>
    <property type="match status" value="1"/>
</dbReference>
<dbReference type="GO" id="GO:0047444">
    <property type="term" value="F:N-acylneuraminate-9-phosphate synthase activity"/>
    <property type="evidence" value="ECO:0007669"/>
    <property type="project" value="TreeGrafter"/>
</dbReference>
<dbReference type="InterPro" id="IPR006190">
    <property type="entry name" value="SAF_AFP_Neu5Ac"/>
</dbReference>
<dbReference type="PROSITE" id="PS50844">
    <property type="entry name" value="AFP_LIKE"/>
    <property type="match status" value="1"/>
</dbReference>
<name>A0A858SZ03_9RHOB</name>
<dbReference type="GO" id="GO:0016051">
    <property type="term" value="P:carbohydrate biosynthetic process"/>
    <property type="evidence" value="ECO:0007669"/>
    <property type="project" value="InterPro"/>
</dbReference>
<evidence type="ECO:0000259" key="1">
    <source>
        <dbReference type="PROSITE" id="PS50844"/>
    </source>
</evidence>
<proteinExistence type="predicted"/>
<dbReference type="AlphaFoldDB" id="A0A858SZ03"/>
<dbReference type="PANTHER" id="PTHR42966">
    <property type="entry name" value="N-ACETYLNEURAMINATE SYNTHASE"/>
    <property type="match status" value="1"/>
</dbReference>
<dbReference type="CDD" id="cd11615">
    <property type="entry name" value="SAF_NeuB_like"/>
    <property type="match status" value="1"/>
</dbReference>
<reference evidence="2 3" key="1">
    <citation type="submission" date="2020-02" db="EMBL/GenBank/DDBJ databases">
        <title>Genome sequence of Roseobacter ponti.</title>
        <authorList>
            <person name="Hollensteiner J."/>
            <person name="Schneider D."/>
            <person name="Poehlein A."/>
            <person name="Daniel R."/>
        </authorList>
    </citation>
    <scope>NUCLEOTIDE SEQUENCE [LARGE SCALE GENOMIC DNA]</scope>
    <source>
        <strain evidence="2 3">DSM 106830</strain>
    </source>
</reference>
<dbReference type="Pfam" id="PF03102">
    <property type="entry name" value="NeuB"/>
    <property type="match status" value="1"/>
</dbReference>
<dbReference type="InterPro" id="IPR051690">
    <property type="entry name" value="PseI-like"/>
</dbReference>
<dbReference type="InterPro" id="IPR013785">
    <property type="entry name" value="Aldolase_TIM"/>
</dbReference>
<dbReference type="SUPFAM" id="SSF51269">
    <property type="entry name" value="AFP III-like domain"/>
    <property type="match status" value="1"/>
</dbReference>
<organism evidence="2 3">
    <name type="scientific">Roseobacter ponti</name>
    <dbReference type="NCBI Taxonomy" id="1891787"/>
    <lineage>
        <taxon>Bacteria</taxon>
        <taxon>Pseudomonadati</taxon>
        <taxon>Pseudomonadota</taxon>
        <taxon>Alphaproteobacteria</taxon>
        <taxon>Rhodobacterales</taxon>
        <taxon>Roseobacteraceae</taxon>
        <taxon>Roseobacter</taxon>
    </lineage>
</organism>
<accession>A0A858SZ03</accession>
<dbReference type="RefSeq" id="WP_169642100.1">
    <property type="nucleotide sequence ID" value="NZ_CP048788.1"/>
</dbReference>
<keyword evidence="3" id="KW-1185">Reference proteome</keyword>
<dbReference type="InterPro" id="IPR013132">
    <property type="entry name" value="PseI/NeuA/B-like_N"/>
</dbReference>
<dbReference type="Gene3D" id="3.20.20.70">
    <property type="entry name" value="Aldolase class I"/>
    <property type="match status" value="1"/>
</dbReference>